<evidence type="ECO:0000313" key="1">
    <source>
        <dbReference type="EMBL" id="SEP11194.1"/>
    </source>
</evidence>
<organism evidence="1 2">
    <name type="scientific">Halogranum amylolyticum</name>
    <dbReference type="NCBI Taxonomy" id="660520"/>
    <lineage>
        <taxon>Archaea</taxon>
        <taxon>Methanobacteriati</taxon>
        <taxon>Methanobacteriota</taxon>
        <taxon>Stenosarchaea group</taxon>
        <taxon>Halobacteria</taxon>
        <taxon>Halobacteriales</taxon>
        <taxon>Haloferacaceae</taxon>
    </lineage>
</organism>
<dbReference type="AlphaFoldDB" id="A0A1H8V7F9"/>
<accession>A0A1H8V7F9</accession>
<gene>
    <name evidence="1" type="ORF">SAMN04487948_114104</name>
</gene>
<dbReference type="Proteomes" id="UP000199126">
    <property type="component" value="Unassembled WGS sequence"/>
</dbReference>
<sequence>MTLQSDLALPPMAYKPLSRCVHEQLAEEFDRAIFLAGVPAQRETDLGTVTAIATTAALEFEELMVRCSISDS</sequence>
<name>A0A1H8V7F9_9EURY</name>
<dbReference type="EMBL" id="FODV01000014">
    <property type="protein sequence ID" value="SEP11194.1"/>
    <property type="molecule type" value="Genomic_DNA"/>
</dbReference>
<proteinExistence type="predicted"/>
<protein>
    <submittedName>
        <fullName evidence="1">Uncharacterized protein</fullName>
    </submittedName>
</protein>
<reference evidence="2" key="1">
    <citation type="submission" date="2016-10" db="EMBL/GenBank/DDBJ databases">
        <authorList>
            <person name="Varghese N."/>
            <person name="Submissions S."/>
        </authorList>
    </citation>
    <scope>NUCLEOTIDE SEQUENCE [LARGE SCALE GENOMIC DNA]</scope>
    <source>
        <strain evidence="2">CGMCC 1.10121</strain>
    </source>
</reference>
<evidence type="ECO:0000313" key="2">
    <source>
        <dbReference type="Proteomes" id="UP000199126"/>
    </source>
</evidence>
<keyword evidence="2" id="KW-1185">Reference proteome</keyword>